<proteinExistence type="predicted"/>
<dbReference type="AlphaFoldDB" id="A0A6P1E5P4"/>
<dbReference type="Proteomes" id="UP000471640">
    <property type="component" value="Unassembled WGS sequence"/>
</dbReference>
<reference evidence="2" key="1">
    <citation type="journal article" date="2020" name="Microbiol. Resour. Announc.">
        <title>Draft Genome Sequences of Thiorhodococcus mannitoliphagus and Thiorhodococcus minor, Purple Sulfur Photosynthetic Bacteria in the Gammaproteobacterial Family Chromatiaceae.</title>
        <authorList>
            <person name="Aviles F.A."/>
            <person name="Meyer T.E."/>
            <person name="Kyndt J.A."/>
        </authorList>
    </citation>
    <scope>NUCLEOTIDE SEQUENCE [LARGE SCALE GENOMIC DNA]</scope>
    <source>
        <strain evidence="2">DSM 18266</strain>
    </source>
</reference>
<evidence type="ECO:0000313" key="1">
    <source>
        <dbReference type="EMBL" id="NEX23822.1"/>
    </source>
</evidence>
<accession>A0A6P1E5P4</accession>
<organism evidence="1 2">
    <name type="scientific">Thiorhodococcus mannitoliphagus</name>
    <dbReference type="NCBI Taxonomy" id="329406"/>
    <lineage>
        <taxon>Bacteria</taxon>
        <taxon>Pseudomonadati</taxon>
        <taxon>Pseudomonadota</taxon>
        <taxon>Gammaproteobacteria</taxon>
        <taxon>Chromatiales</taxon>
        <taxon>Chromatiaceae</taxon>
        <taxon>Thiorhodococcus</taxon>
    </lineage>
</organism>
<name>A0A6P1E5P4_9GAMM</name>
<comment type="caution">
    <text evidence="1">The sequence shown here is derived from an EMBL/GenBank/DDBJ whole genome shotgun (WGS) entry which is preliminary data.</text>
</comment>
<protein>
    <submittedName>
        <fullName evidence="1">Uncharacterized protein</fullName>
    </submittedName>
</protein>
<dbReference type="EMBL" id="JAAIJR010000345">
    <property type="protein sequence ID" value="NEX23822.1"/>
    <property type="molecule type" value="Genomic_DNA"/>
</dbReference>
<evidence type="ECO:0000313" key="2">
    <source>
        <dbReference type="Proteomes" id="UP000471640"/>
    </source>
</evidence>
<gene>
    <name evidence="1" type="ORF">G3480_26795</name>
</gene>
<sequence length="101" mass="11976">MIKAEFYLQLEYDKLIFKLYVLDPEQRVPIRDHYRNRLYAHAAKASVVITQYGRLGRYMGVARLQGDYRAHDENGILDMDSTLATLREMQRLIENLDERLV</sequence>
<keyword evidence="2" id="KW-1185">Reference proteome</keyword>
<reference evidence="1 2" key="2">
    <citation type="submission" date="2020-02" db="EMBL/GenBank/DDBJ databases">
        <title>Genome sequences of Thiorhodococcus mannitoliphagus and Thiorhodococcus minor, purple sulfur photosynthetic bacteria in the gammaproteobacterial family, Chromatiaceae.</title>
        <authorList>
            <person name="Aviles F.A."/>
            <person name="Meyer T.E."/>
            <person name="Kyndt J.A."/>
        </authorList>
    </citation>
    <scope>NUCLEOTIDE SEQUENCE [LARGE SCALE GENOMIC DNA]</scope>
    <source>
        <strain evidence="1 2">DSM 18266</strain>
    </source>
</reference>